<dbReference type="InterPro" id="IPR037239">
    <property type="entry name" value="OSBP_sf"/>
</dbReference>
<dbReference type="GO" id="GO:0120009">
    <property type="term" value="P:intermembrane lipid transfer"/>
    <property type="evidence" value="ECO:0007669"/>
    <property type="project" value="UniProtKB-ARBA"/>
</dbReference>
<organism evidence="4 5">
    <name type="scientific">Hyphodiscus hymeniophilus</name>
    <dbReference type="NCBI Taxonomy" id="353542"/>
    <lineage>
        <taxon>Eukaryota</taxon>
        <taxon>Fungi</taxon>
        <taxon>Dikarya</taxon>
        <taxon>Ascomycota</taxon>
        <taxon>Pezizomycotina</taxon>
        <taxon>Leotiomycetes</taxon>
        <taxon>Helotiales</taxon>
        <taxon>Hyphodiscaceae</taxon>
        <taxon>Hyphodiscus</taxon>
    </lineage>
</organism>
<reference evidence="4" key="1">
    <citation type="submission" date="2019-07" db="EMBL/GenBank/DDBJ databases">
        <title>Hyphodiscus hymeniophilus genome sequencing and assembly.</title>
        <authorList>
            <person name="Kramer G."/>
            <person name="Nodwell J."/>
        </authorList>
    </citation>
    <scope>NUCLEOTIDE SEQUENCE</scope>
    <source>
        <strain evidence="4">ATCC 34498</strain>
    </source>
</reference>
<dbReference type="InterPro" id="IPR018494">
    <property type="entry name" value="Oxysterol-bd_CS"/>
</dbReference>
<sequence length="926" mass="104872">MAALQFICANWDPDSTDCKKGGGYSCKNCKLVVVGFCMRDCPPVASGDLRNVIKTIAQIHSSYNQVVDVTMNDRDLDIVARNSIMLLVALVVDNIDEAVDCITHVWYSTLIRKSDLNILQQRIRPLIENVCEKIKSKAPDSRLAKTWTFGQRSLRLVLEKSSWDSLLLFIDVPEGLTAERATRIRKAVVLAESRKDYRDRNLLLQTPSRRIAKNRFWGDDYRTFFQTADTWPMKDNADPLNGWSLKEVEDTSSGPATADIYGKLFYHVRAVLRAFLLRLSGLQVSFQLFQLDASDLPDHLGSSSFSRIEVSNISDGGYLGIPRTLTFMVPLLQEPLVNPHANLITLFMNAVDENMTDADRMANLTPHSPQTKRLFKYLPRKGMHPNGMQPDISNPDIIKFSFARDIVATFDHIFDRSMKDFPFSEAEKLMGVAMKDKHTIIEKWPFRLKLRPGQPGAQEEFERLLGGGVSGKERYVEWKRICTISYFTPWLLLSVLSTIVTTTTMSNCTDEKLAGSQKSAWFSFIKSIATFKGDLSSLTAPPFLLSPQSMVEFSTYWCEHPSLFVAPGLESDPEKRMLLVLKWFLSTLKQQHSNVDENGKKKKLKPLNPFLGELFVGKWCDDAGETNLVAEQVSHHPPATAYNVWNDRYGVRLRGHVAPKVYFSGTVHIDRKGYSILHLDQYDEDYLITMPNIHVEGLMTASLQPELSGSSFIRSSSGYTAKIDYSCKGWLSGKRNSFVAKMYKNESEKTPLYTAEGLWRDTFTIKDARTGKQIEKFDCNALPRTPLQVAPIEEQHPLESRRAWQPVVEAINRGDIFAVGHEKTKIETQQRSMRKDEKADGREFPRRYFSRAKEDVVAERLAEGLSEKTSMKGNMDGAHGLWMWDEEKYRSVNDAALCVMRSPTRSKFTSIDSGVGGITLEALTTV</sequence>
<name>A0A9P7B152_9HELO</name>
<dbReference type="Pfam" id="PF14737">
    <property type="entry name" value="DUF4470"/>
    <property type="match status" value="1"/>
</dbReference>
<dbReference type="AlphaFoldDB" id="A0A9P7B152"/>
<evidence type="ECO:0000313" key="5">
    <source>
        <dbReference type="Proteomes" id="UP000785200"/>
    </source>
</evidence>
<dbReference type="PANTHER" id="PTHR10972:SF184">
    <property type="entry name" value="OXYSTEROL-BINDING PROTEIN HOMOLOG 4-RELATED"/>
    <property type="match status" value="1"/>
</dbReference>
<dbReference type="PROSITE" id="PS01013">
    <property type="entry name" value="OSBP"/>
    <property type="match status" value="1"/>
</dbReference>
<evidence type="ECO:0000259" key="3">
    <source>
        <dbReference type="Pfam" id="PF14737"/>
    </source>
</evidence>
<dbReference type="PANTHER" id="PTHR10972">
    <property type="entry name" value="OXYSTEROL-BINDING PROTEIN-RELATED"/>
    <property type="match status" value="1"/>
</dbReference>
<dbReference type="InterPro" id="IPR000648">
    <property type="entry name" value="Oxysterol-bd"/>
</dbReference>
<dbReference type="GO" id="GO:0008142">
    <property type="term" value="F:oxysterol binding"/>
    <property type="evidence" value="ECO:0007669"/>
    <property type="project" value="TreeGrafter"/>
</dbReference>
<feature type="domain" description="DUF4470" evidence="3">
    <location>
        <begin position="44"/>
        <end position="111"/>
    </location>
</feature>
<dbReference type="Gene3D" id="2.40.160.120">
    <property type="match status" value="1"/>
</dbReference>
<gene>
    <name evidence="4" type="ORF">D0Z07_0073</name>
</gene>
<dbReference type="Pfam" id="PF01237">
    <property type="entry name" value="Oxysterol_BP"/>
    <property type="match status" value="1"/>
</dbReference>
<proteinExistence type="inferred from homology"/>
<dbReference type="GO" id="GO:0005829">
    <property type="term" value="C:cytosol"/>
    <property type="evidence" value="ECO:0007669"/>
    <property type="project" value="TreeGrafter"/>
</dbReference>
<dbReference type="OrthoDB" id="5282002at2759"/>
<dbReference type="InterPro" id="IPR027974">
    <property type="entry name" value="DUF4470"/>
</dbReference>
<evidence type="ECO:0000313" key="4">
    <source>
        <dbReference type="EMBL" id="KAG0652814.1"/>
    </source>
</evidence>
<protein>
    <submittedName>
        <fullName evidence="4">Oxysterol-binding 5</fullName>
    </submittedName>
</protein>
<dbReference type="FunFam" id="2.40.160.120:FF:000010">
    <property type="entry name" value="Oxysterol-binding protein homolog 4"/>
    <property type="match status" value="1"/>
</dbReference>
<accession>A0A9P7B152</accession>
<dbReference type="Gene3D" id="6.10.250.1430">
    <property type="match status" value="1"/>
</dbReference>
<comment type="caution">
    <text evidence="4">The sequence shown here is derived from an EMBL/GenBank/DDBJ whole genome shotgun (WGS) entry which is preliminary data.</text>
</comment>
<dbReference type="GO" id="GO:0016020">
    <property type="term" value="C:membrane"/>
    <property type="evidence" value="ECO:0007669"/>
    <property type="project" value="TreeGrafter"/>
</dbReference>
<keyword evidence="5" id="KW-1185">Reference proteome</keyword>
<dbReference type="Gene3D" id="3.30.70.3490">
    <property type="match status" value="1"/>
</dbReference>
<evidence type="ECO:0000256" key="1">
    <source>
        <dbReference type="ARBA" id="ARBA00008842"/>
    </source>
</evidence>
<comment type="similarity">
    <text evidence="1 2">Belongs to the OSBP family.</text>
</comment>
<dbReference type="Gene3D" id="1.10.287.2720">
    <property type="match status" value="1"/>
</dbReference>
<dbReference type="Proteomes" id="UP000785200">
    <property type="component" value="Unassembled WGS sequence"/>
</dbReference>
<dbReference type="SUPFAM" id="SSF144000">
    <property type="entry name" value="Oxysterol-binding protein-like"/>
    <property type="match status" value="1"/>
</dbReference>
<evidence type="ECO:0000256" key="2">
    <source>
        <dbReference type="RuleBase" id="RU003844"/>
    </source>
</evidence>
<dbReference type="EMBL" id="VNKQ01000002">
    <property type="protein sequence ID" value="KAG0652814.1"/>
    <property type="molecule type" value="Genomic_DNA"/>
</dbReference>